<proteinExistence type="predicted"/>
<dbReference type="InterPro" id="IPR050367">
    <property type="entry name" value="APC_superfamily"/>
</dbReference>
<feature type="transmembrane region" description="Helical" evidence="5">
    <location>
        <begin position="239"/>
        <end position="259"/>
    </location>
</feature>
<dbReference type="PIRSF" id="PIRSF006060">
    <property type="entry name" value="AA_transporter"/>
    <property type="match status" value="1"/>
</dbReference>
<evidence type="ECO:0000256" key="4">
    <source>
        <dbReference type="ARBA" id="ARBA00023136"/>
    </source>
</evidence>
<feature type="transmembrane region" description="Helical" evidence="5">
    <location>
        <begin position="56"/>
        <end position="77"/>
    </location>
</feature>
<feature type="transmembrane region" description="Helical" evidence="5">
    <location>
        <begin position="445"/>
        <end position="463"/>
    </location>
</feature>
<name>A0ABV6EYX5_9BRAD</name>
<accession>A0ABV6EYX5</accession>
<evidence type="ECO:0000256" key="3">
    <source>
        <dbReference type="ARBA" id="ARBA00022989"/>
    </source>
</evidence>
<dbReference type="PANTHER" id="PTHR42770:SF16">
    <property type="entry name" value="AMINO ACID PERMEASE"/>
    <property type="match status" value="1"/>
</dbReference>
<feature type="transmembrane region" description="Helical" evidence="5">
    <location>
        <begin position="164"/>
        <end position="185"/>
    </location>
</feature>
<dbReference type="Pfam" id="PF00324">
    <property type="entry name" value="AA_permease"/>
    <property type="match status" value="1"/>
</dbReference>
<dbReference type="EMBL" id="JBHLWM010000011">
    <property type="protein sequence ID" value="MFC0243439.1"/>
    <property type="molecule type" value="Genomic_DNA"/>
</dbReference>
<keyword evidence="4 5" id="KW-0472">Membrane</keyword>
<sequence length="479" mass="49795">MAVTAGEARQDLRKDAVGVSHIVFFVVAAAAPLTAIVGASPAAFAFGNGPGVPATYLLVGLLYAVFSVGFTAMNRFVGSAGGFYAYIANGLGRPAGLACAFVTLATYLAIEIAVVALFGFFSNTIVTSAGGPEIHWFIYAAAMMAAVYICGARNIEFSGRVLGLCMIAEIAILGLLGIAVLIGGGGPEGVSLKPYGPGAVFSSGFGVALVFVVASFIGFEATVIFGEEARDPKRTIARATYWAVGIIALFYAFASWAVAVHYGPSQIAKQAADHASTLYLTAVQARLGAFAGIVMNALLITSLFACTLSFHNTINRYLFALGREGIASGHVARTHDVHQSPYVAGIVQTAVLFVATLLFALAKASPYEVVFAWMSTFASLGILMVQIVVSCAVITFFRKSRRGVGVWPALIAPALSALGLAACLVTMIANLALVSGSDSLAIDGLPVALVVIGVAGYLFAIWIRRARPAVYENLGRSFG</sequence>
<reference evidence="7 8" key="1">
    <citation type="submission" date="2024-09" db="EMBL/GenBank/DDBJ databases">
        <authorList>
            <person name="Sun Q."/>
            <person name="Mori K."/>
        </authorList>
    </citation>
    <scope>NUCLEOTIDE SEQUENCE [LARGE SCALE GENOMIC DNA]</scope>
    <source>
        <strain evidence="7 8">KCTC 23279</strain>
    </source>
</reference>
<feature type="transmembrane region" description="Helical" evidence="5">
    <location>
        <begin position="287"/>
        <end position="310"/>
    </location>
</feature>
<feature type="domain" description="Amino acid permease/ SLC12A" evidence="6">
    <location>
        <begin position="21"/>
        <end position="432"/>
    </location>
</feature>
<feature type="transmembrane region" description="Helical" evidence="5">
    <location>
        <begin position="22"/>
        <end position="44"/>
    </location>
</feature>
<dbReference type="PANTHER" id="PTHR42770">
    <property type="entry name" value="AMINO ACID TRANSPORTER-RELATED"/>
    <property type="match status" value="1"/>
</dbReference>
<gene>
    <name evidence="7" type="ORF">ACFFJ6_23340</name>
</gene>
<evidence type="ECO:0000313" key="7">
    <source>
        <dbReference type="EMBL" id="MFC0243439.1"/>
    </source>
</evidence>
<protein>
    <submittedName>
        <fullName evidence="7">APC family permease</fullName>
    </submittedName>
</protein>
<evidence type="ECO:0000259" key="6">
    <source>
        <dbReference type="Pfam" id="PF00324"/>
    </source>
</evidence>
<dbReference type="InterPro" id="IPR004841">
    <property type="entry name" value="AA-permease/SLC12A_dom"/>
</dbReference>
<feature type="transmembrane region" description="Helical" evidence="5">
    <location>
        <begin position="97"/>
        <end position="122"/>
    </location>
</feature>
<dbReference type="RefSeq" id="WP_378392444.1">
    <property type="nucleotide sequence ID" value="NZ_JBHLWM010000011.1"/>
</dbReference>
<comment type="subcellular location">
    <subcellularLocation>
        <location evidence="1">Membrane</location>
        <topology evidence="1">Multi-pass membrane protein</topology>
    </subcellularLocation>
</comment>
<keyword evidence="8" id="KW-1185">Reference proteome</keyword>
<evidence type="ECO:0000313" key="8">
    <source>
        <dbReference type="Proteomes" id="UP001589775"/>
    </source>
</evidence>
<feature type="transmembrane region" description="Helical" evidence="5">
    <location>
        <begin position="370"/>
        <end position="397"/>
    </location>
</feature>
<dbReference type="Gene3D" id="1.20.1740.10">
    <property type="entry name" value="Amino acid/polyamine transporter I"/>
    <property type="match status" value="1"/>
</dbReference>
<feature type="transmembrane region" description="Helical" evidence="5">
    <location>
        <begin position="134"/>
        <end position="152"/>
    </location>
</feature>
<feature type="transmembrane region" description="Helical" evidence="5">
    <location>
        <begin position="409"/>
        <end position="433"/>
    </location>
</feature>
<evidence type="ECO:0000256" key="2">
    <source>
        <dbReference type="ARBA" id="ARBA00022692"/>
    </source>
</evidence>
<keyword evidence="2 5" id="KW-0812">Transmembrane</keyword>
<dbReference type="Proteomes" id="UP001589775">
    <property type="component" value="Unassembled WGS sequence"/>
</dbReference>
<evidence type="ECO:0000256" key="1">
    <source>
        <dbReference type="ARBA" id="ARBA00004141"/>
    </source>
</evidence>
<comment type="caution">
    <text evidence="7">The sequence shown here is derived from an EMBL/GenBank/DDBJ whole genome shotgun (WGS) entry which is preliminary data.</text>
</comment>
<feature type="transmembrane region" description="Helical" evidence="5">
    <location>
        <begin position="205"/>
        <end position="227"/>
    </location>
</feature>
<feature type="transmembrane region" description="Helical" evidence="5">
    <location>
        <begin position="342"/>
        <end position="364"/>
    </location>
</feature>
<organism evidence="7 8">
    <name type="scientific">Rhodopseudomonas telluris</name>
    <dbReference type="NCBI Taxonomy" id="644215"/>
    <lineage>
        <taxon>Bacteria</taxon>
        <taxon>Pseudomonadati</taxon>
        <taxon>Pseudomonadota</taxon>
        <taxon>Alphaproteobacteria</taxon>
        <taxon>Hyphomicrobiales</taxon>
        <taxon>Nitrobacteraceae</taxon>
        <taxon>Rhodopseudomonas</taxon>
    </lineage>
</organism>
<keyword evidence="3 5" id="KW-1133">Transmembrane helix</keyword>
<evidence type="ECO:0000256" key="5">
    <source>
        <dbReference type="SAM" id="Phobius"/>
    </source>
</evidence>